<protein>
    <recommendedName>
        <fullName evidence="2">X-Tfes XVIPCD domain-containing protein</fullName>
    </recommendedName>
</protein>
<accession>A0A508AV68</accession>
<sequence length="816" mass="88064">MPHPPSRAAELAALAVATDAQGDVDLTAFQAQLLIQQHQSVDGLDAPSLAQTLADSPAMGRPDGQDQLEPMLQALYRQLPPQDAGRLAQALDENNLTDSWLERSSEQAAEAVGGARDAVGQVMDRTGALASDSLAQTLRWAEQVRDNPDNSYLQRAAGHVAADATEKMQEGYGMVKGATGQGLQVLGDTVQLASFAARFADNRDFRNMIIGAAGMYASEVWDDPGKPVDDLTRIAKGAWDEWKQGLGQAEREGKTAEYMGQTEGAVGVEILATLVPVSKLPKLAKVAKAADVLGDGVPLHTGGAARKLTKEGLDVLTEVGADIRRAQARGGVAAESADLMLEGLAGLRRSQGKLRDLVDGLRQTGHLDDLLQSGALRPRELGYLARQNVDDFKNVPFDEALTASVGGRALSQLKRHEVGEIGEAIMSRDLAQKGYRDIVPIQNNSGHGNDVVAINPDTDKWEIFEVKASAHDIAKAQGPDPQPLVSQRLELAIQGRGHWAPQNMWEEAARSTAERIREEAVDVKGNVQVDTYWSRINLKQDPDTGVISGTPDTQPWLPKAERQSMLTPGLQLPDSLKDPAHPGHGSFLLAQDAVYRMEFANNIPTGPYSEQLAAAVATRAETEGLRLAGIQLKQGVGGQLDIIERGAYDAPEKRVALDTQQALGRSVEEHSRDWSAARSPHYVSQEAAAERTPEHMQALAQLSDTDRALFDRIRDQVPAHIGDDHVLQAMVKARDSAGIDGPERLGAVEIRGDQLSVVSNSAARFQACIDLSGQAPSIHESLEQNSNLSQQLAQQQTLEAQQREQREQQGHTMQMG</sequence>
<evidence type="ECO:0000313" key="4">
    <source>
        <dbReference type="Proteomes" id="UP000320431"/>
    </source>
</evidence>
<dbReference type="EMBL" id="VICD02000073">
    <property type="protein sequence ID" value="KAB8195033.1"/>
    <property type="molecule type" value="Genomic_DNA"/>
</dbReference>
<dbReference type="AlphaFoldDB" id="A0A508AV68"/>
<feature type="domain" description="X-Tfes XVIPCD" evidence="2">
    <location>
        <begin position="577"/>
        <end position="675"/>
    </location>
</feature>
<gene>
    <name evidence="3" type="ORF">FKV24_005335</name>
</gene>
<organism evidence="3 4">
    <name type="scientific">Marilutibacter maris</name>
    <dbReference type="NCBI Taxonomy" id="1605891"/>
    <lineage>
        <taxon>Bacteria</taxon>
        <taxon>Pseudomonadati</taxon>
        <taxon>Pseudomonadota</taxon>
        <taxon>Gammaproteobacteria</taxon>
        <taxon>Lysobacterales</taxon>
        <taxon>Lysobacteraceae</taxon>
        <taxon>Marilutibacter</taxon>
    </lineage>
</organism>
<dbReference type="InterPro" id="IPR046519">
    <property type="entry name" value="X-Tfes_XVIPCD"/>
</dbReference>
<feature type="region of interest" description="Disordered" evidence="1">
    <location>
        <begin position="787"/>
        <end position="816"/>
    </location>
</feature>
<comment type="caution">
    <text evidence="3">The sequence shown here is derived from an EMBL/GenBank/DDBJ whole genome shotgun (WGS) entry which is preliminary data.</text>
</comment>
<dbReference type="RefSeq" id="WP_141481637.1">
    <property type="nucleotide sequence ID" value="NZ_VICD02000073.1"/>
</dbReference>
<name>A0A508AV68_9GAMM</name>
<evidence type="ECO:0000313" key="3">
    <source>
        <dbReference type="EMBL" id="KAB8195033.1"/>
    </source>
</evidence>
<reference evidence="3 4" key="1">
    <citation type="submission" date="2019-10" db="EMBL/GenBank/DDBJ databases">
        <title>Lysobacter alkalisoli sp. nov., isolated from saline-alkaline soil.</title>
        <authorList>
            <person name="Sun J.-Q."/>
        </authorList>
    </citation>
    <scope>NUCLEOTIDE SEQUENCE [LARGE SCALE GENOMIC DNA]</scope>
    <source>
        <strain evidence="3 4">KCTC 42381</strain>
    </source>
</reference>
<dbReference type="Pfam" id="PF20410">
    <property type="entry name" value="X-Tfes_XVIPCD"/>
    <property type="match status" value="1"/>
</dbReference>
<feature type="compositionally biased region" description="Low complexity" evidence="1">
    <location>
        <begin position="787"/>
        <end position="800"/>
    </location>
</feature>
<evidence type="ECO:0000259" key="2">
    <source>
        <dbReference type="Pfam" id="PF20410"/>
    </source>
</evidence>
<dbReference type="Proteomes" id="UP000320431">
    <property type="component" value="Unassembled WGS sequence"/>
</dbReference>
<evidence type="ECO:0000256" key="1">
    <source>
        <dbReference type="SAM" id="MobiDB-lite"/>
    </source>
</evidence>
<proteinExistence type="predicted"/>